<dbReference type="Pfam" id="PF13967">
    <property type="entry name" value="RSN1_TM"/>
    <property type="match status" value="1"/>
</dbReference>
<sequence>MIVSALLTSVGINTALCVLFITLYSILRKQPSNYEVYVPRLLVEGTSKRRSHFNLERLIPSAGWVAKAWRLSEEELYSLSGLDGVVFMRIITF</sequence>
<dbReference type="InterPro" id="IPR032880">
    <property type="entry name" value="CSC1/OSCA1-like_N"/>
</dbReference>
<dbReference type="EMBL" id="LXQA010032396">
    <property type="protein sequence ID" value="MCH96467.1"/>
    <property type="molecule type" value="Genomic_DNA"/>
</dbReference>
<protein>
    <submittedName>
        <fullName evidence="2">Putative membrane protein</fullName>
    </submittedName>
</protein>
<dbReference type="Proteomes" id="UP000265520">
    <property type="component" value="Unassembled WGS sequence"/>
</dbReference>
<accession>A0A392N9G5</accession>
<evidence type="ECO:0000313" key="2">
    <source>
        <dbReference type="EMBL" id="MCH96467.1"/>
    </source>
</evidence>
<feature type="non-terminal residue" evidence="2">
    <location>
        <position position="93"/>
    </location>
</feature>
<organism evidence="2 3">
    <name type="scientific">Trifolium medium</name>
    <dbReference type="NCBI Taxonomy" id="97028"/>
    <lineage>
        <taxon>Eukaryota</taxon>
        <taxon>Viridiplantae</taxon>
        <taxon>Streptophyta</taxon>
        <taxon>Embryophyta</taxon>
        <taxon>Tracheophyta</taxon>
        <taxon>Spermatophyta</taxon>
        <taxon>Magnoliopsida</taxon>
        <taxon>eudicotyledons</taxon>
        <taxon>Gunneridae</taxon>
        <taxon>Pentapetalae</taxon>
        <taxon>rosids</taxon>
        <taxon>fabids</taxon>
        <taxon>Fabales</taxon>
        <taxon>Fabaceae</taxon>
        <taxon>Papilionoideae</taxon>
        <taxon>50 kb inversion clade</taxon>
        <taxon>NPAAA clade</taxon>
        <taxon>Hologalegina</taxon>
        <taxon>IRL clade</taxon>
        <taxon>Trifolieae</taxon>
        <taxon>Trifolium</taxon>
    </lineage>
</organism>
<comment type="caution">
    <text evidence="2">The sequence shown here is derived from an EMBL/GenBank/DDBJ whole genome shotgun (WGS) entry which is preliminary data.</text>
</comment>
<dbReference type="PANTHER" id="PTHR13018:SF104">
    <property type="entry name" value="ERD (EARLY-RESPONSIVE TO DEHYDRATION STRESS) FAMILY PROTEIN"/>
    <property type="match status" value="1"/>
</dbReference>
<feature type="domain" description="CSC1/OSCA1-like N-terminal transmembrane" evidence="1">
    <location>
        <begin position="5"/>
        <end position="92"/>
    </location>
</feature>
<proteinExistence type="predicted"/>
<dbReference type="PANTHER" id="PTHR13018">
    <property type="entry name" value="PROBABLE MEMBRANE PROTEIN DUF221-RELATED"/>
    <property type="match status" value="1"/>
</dbReference>
<name>A0A392N9G5_9FABA</name>
<gene>
    <name evidence="2" type="ORF">A2U01_0017453</name>
</gene>
<evidence type="ECO:0000259" key="1">
    <source>
        <dbReference type="Pfam" id="PF13967"/>
    </source>
</evidence>
<dbReference type="AlphaFoldDB" id="A0A392N9G5"/>
<reference evidence="2 3" key="1">
    <citation type="journal article" date="2018" name="Front. Plant Sci.">
        <title>Red Clover (Trifolium pratense) and Zigzag Clover (T. medium) - A Picture of Genomic Similarities and Differences.</title>
        <authorList>
            <person name="Dluhosova J."/>
            <person name="Istvanek J."/>
            <person name="Nedelnik J."/>
            <person name="Repkova J."/>
        </authorList>
    </citation>
    <scope>NUCLEOTIDE SEQUENCE [LARGE SCALE GENOMIC DNA]</scope>
    <source>
        <strain evidence="3">cv. 10/8</strain>
        <tissue evidence="2">Leaf</tissue>
    </source>
</reference>
<dbReference type="GO" id="GO:0005886">
    <property type="term" value="C:plasma membrane"/>
    <property type="evidence" value="ECO:0007669"/>
    <property type="project" value="TreeGrafter"/>
</dbReference>
<evidence type="ECO:0000313" key="3">
    <source>
        <dbReference type="Proteomes" id="UP000265520"/>
    </source>
</evidence>
<keyword evidence="3" id="KW-1185">Reference proteome</keyword>
<dbReference type="InterPro" id="IPR045122">
    <property type="entry name" value="Csc1-like"/>
</dbReference>
<dbReference type="GO" id="GO:0005227">
    <property type="term" value="F:calcium-activated cation channel activity"/>
    <property type="evidence" value="ECO:0007669"/>
    <property type="project" value="InterPro"/>
</dbReference>